<dbReference type="SUPFAM" id="SSF52980">
    <property type="entry name" value="Restriction endonuclease-like"/>
    <property type="match status" value="1"/>
</dbReference>
<comment type="caution">
    <text evidence="1">The sequence shown here is derived from an EMBL/GenBank/DDBJ whole genome shotgun (WGS) entry which is preliminary data.</text>
</comment>
<evidence type="ECO:0000313" key="1">
    <source>
        <dbReference type="EMBL" id="MFC7205282.1"/>
    </source>
</evidence>
<reference evidence="1 2" key="1">
    <citation type="journal article" date="2019" name="Int. J. Syst. Evol. Microbiol.">
        <title>The Global Catalogue of Microorganisms (GCM) 10K type strain sequencing project: providing services to taxonomists for standard genome sequencing and annotation.</title>
        <authorList>
            <consortium name="The Broad Institute Genomics Platform"/>
            <consortium name="The Broad Institute Genome Sequencing Center for Infectious Disease"/>
            <person name="Wu L."/>
            <person name="Ma J."/>
        </authorList>
    </citation>
    <scope>NUCLEOTIDE SEQUENCE [LARGE SCALE GENOMIC DNA]</scope>
    <source>
        <strain evidence="1 2">DSM 29988</strain>
    </source>
</reference>
<evidence type="ECO:0000313" key="2">
    <source>
        <dbReference type="Proteomes" id="UP001596481"/>
    </source>
</evidence>
<evidence type="ECO:0008006" key="3">
    <source>
        <dbReference type="Google" id="ProtNLM"/>
    </source>
</evidence>
<dbReference type="AlphaFoldDB" id="A0ABD5ZJI8"/>
<organism evidence="1 2">
    <name type="scientific">Haloferax namakaokahaiae</name>
    <dbReference type="NCBI Taxonomy" id="1748331"/>
    <lineage>
        <taxon>Archaea</taxon>
        <taxon>Methanobacteriati</taxon>
        <taxon>Methanobacteriota</taxon>
        <taxon>Stenosarchaea group</taxon>
        <taxon>Halobacteria</taxon>
        <taxon>Halobacteriales</taxon>
        <taxon>Haloferacaceae</taxon>
        <taxon>Haloferax</taxon>
    </lineage>
</organism>
<gene>
    <name evidence="1" type="ORF">ACFQJC_17365</name>
</gene>
<keyword evidence="2" id="KW-1185">Reference proteome</keyword>
<dbReference type="RefSeq" id="WP_390225827.1">
    <property type="nucleotide sequence ID" value="NZ_JBHTAA010000014.1"/>
</dbReference>
<accession>A0ABD5ZJI8</accession>
<dbReference type="InterPro" id="IPR011335">
    <property type="entry name" value="Restrct_endonuc-II-like"/>
</dbReference>
<dbReference type="Proteomes" id="UP001596481">
    <property type="component" value="Unassembled WGS sequence"/>
</dbReference>
<protein>
    <recommendedName>
        <fullName evidence="3">NERD domain-containing protein</fullName>
    </recommendedName>
</protein>
<proteinExistence type="predicted"/>
<dbReference type="EMBL" id="JBHTAA010000014">
    <property type="protein sequence ID" value="MFC7205282.1"/>
    <property type="molecule type" value="Genomic_DNA"/>
</dbReference>
<sequence>MAPPEFTPMSLEGVDRDEFLSSFDDDELDADLQIQRLRECVEKRDRRALLEKITIGTYLSGNASALGIRDDMVGLPPALAEFVIGHIIVADDTDDQNPSYKMLARAANRVAEAYQFSRFLEGNPDEWTDEEQYQHSVETALILREIAAGRHYFWEQPIEAARRAYQPHDQVMSDHLGFTIEEAISFQKYMEGVLTSVIREAMEPVHDAGIGLYSDGDTIDSLQDFLKNEGRIPRLSELPDHDEDARRIEQIHELMGDRTAYLWVTESLLYKYLPDDIDEEKFSAFLGRFSVELGDWDHPMGPDYWSIDDLNPLHVHPYIKDDNRILVPHVAVPRRALMTTFYYDLIQIDSYEGEFGNRWGEYIEDWAYDSLLTLFEDGEILLNPVYETDNGATNEFTDIVVDTGNHLLLIECKAAKLNIDTRSGNFQALKRDLKSGVGKATTQLEECLSLLQPSEGSLEIETGNEYREFNLEDHREIIPVVVLGEQYDAISTNFYDIATDSVDFTPYVVSVMNLDVICEAFTSSEQFVRYIKNRVDQVQNNKFLSVDEIDYLGLFIEGGMSFPEFPKQRTQLRDFSLVVRQAIDDKYGP</sequence>
<name>A0ABD5ZJI8_9EURY</name>